<comment type="similarity">
    <text evidence="5 11">Belongs to the 5'-nucleotidase family.</text>
</comment>
<sequence>MTATALPDATGHSSHARLRILGTSDLHVHLLGYDYYADRPCPGTGLAHTAALVAAARREVDCCVLLDNGDFLQGNPMGDYVMQPGVLGQGHLHPAIRVMNRIGYDAATLGNHEFNYGLEALMQALAGAQFPVVSANIARRLGASPEADDTLLPPYCLIRRQITDDRGQSLPLCIGVIGFAPPQIVQWDRQWLDGRLQTRGIVEVATALVPRLRQAGADIVVALSHSGIGVAEAGPCAENATTALAQVPGIDAIIAGHSHLIFPSAAFAGMQLIDATRGMICGTPVVMPGFNGSHLGVIDLNLRHSAQGWQVEGFQVEARSVLAANPDAVPEILADMREDHAATVAYTRRAIGNTTMALHSFFATIAPSPALALVAQAQAQHVAQQVAGRPEAALPILSAVSPFKAGGRGGPQNYTEIPAGKMALRHAADLYIFPNTIAALRLTGADLADWLENAMGLFQRIPPGAQDHPLIDEDFPSYNHDCILGLSFEIDLTQPARYDRHGALRHPEAQRVQNLRFQGQPIPPQAEFLLATNSYRAAGCGGYSGARPERLVDVGRMPIRDVLLRFIAQAPVASPLPAGTARFQPMPGTTVTYDTAPAALPYLADIAHFTPQLLGQTDEGFARFRLHL</sequence>
<accession>A0A975P5F0</accession>
<dbReference type="AlphaFoldDB" id="A0A975P5F0"/>
<protein>
    <submittedName>
        <fullName evidence="14">Bifunctional 2',3'-cyclic-nucleotide 2'-phosphodiesterase/3'-nucleotidase</fullName>
    </submittedName>
</protein>
<dbReference type="PROSITE" id="PS00786">
    <property type="entry name" value="5_NUCLEOTIDASE_2"/>
    <property type="match status" value="1"/>
</dbReference>
<dbReference type="InterPro" id="IPR006146">
    <property type="entry name" value="5'-Nucleotdase_CS"/>
</dbReference>
<dbReference type="GO" id="GO:0000166">
    <property type="term" value="F:nucleotide binding"/>
    <property type="evidence" value="ECO:0007669"/>
    <property type="project" value="UniProtKB-KW"/>
</dbReference>
<evidence type="ECO:0000256" key="8">
    <source>
        <dbReference type="ARBA" id="ARBA00022741"/>
    </source>
</evidence>
<dbReference type="InterPro" id="IPR036907">
    <property type="entry name" value="5'-Nucleotdase_C_sf"/>
</dbReference>
<evidence type="ECO:0000259" key="12">
    <source>
        <dbReference type="Pfam" id="PF00149"/>
    </source>
</evidence>
<name>A0A975P5F0_9RHOB</name>
<keyword evidence="6" id="KW-0479">Metal-binding</keyword>
<evidence type="ECO:0000256" key="1">
    <source>
        <dbReference type="ARBA" id="ARBA00000527"/>
    </source>
</evidence>
<comment type="cofactor">
    <cofactor evidence="3">
        <name>a divalent metal cation</name>
        <dbReference type="ChEBI" id="CHEBI:60240"/>
    </cofactor>
</comment>
<evidence type="ECO:0000256" key="2">
    <source>
        <dbReference type="ARBA" id="ARBA00001730"/>
    </source>
</evidence>
<dbReference type="Proteomes" id="UP000679352">
    <property type="component" value="Chromosome"/>
</dbReference>
<evidence type="ECO:0000256" key="11">
    <source>
        <dbReference type="RuleBase" id="RU362119"/>
    </source>
</evidence>
<dbReference type="InterPro" id="IPR004843">
    <property type="entry name" value="Calcineurin-like_PHP"/>
</dbReference>
<dbReference type="PRINTS" id="PR01607">
    <property type="entry name" value="APYRASEFAMLY"/>
</dbReference>
<keyword evidence="15" id="KW-1185">Reference proteome</keyword>
<evidence type="ECO:0000313" key="15">
    <source>
        <dbReference type="Proteomes" id="UP000679352"/>
    </source>
</evidence>
<dbReference type="KEGG" id="gfu:KM031_12725"/>
<dbReference type="InterPro" id="IPR006179">
    <property type="entry name" value="5_nucleotidase/apyrase"/>
</dbReference>
<keyword evidence="9 11" id="KW-0378">Hydrolase</keyword>
<evidence type="ECO:0000256" key="6">
    <source>
        <dbReference type="ARBA" id="ARBA00022723"/>
    </source>
</evidence>
<evidence type="ECO:0000256" key="3">
    <source>
        <dbReference type="ARBA" id="ARBA00001968"/>
    </source>
</evidence>
<dbReference type="SUPFAM" id="SSF56300">
    <property type="entry name" value="Metallo-dependent phosphatases"/>
    <property type="match status" value="1"/>
</dbReference>
<dbReference type="Pfam" id="PF00149">
    <property type="entry name" value="Metallophos"/>
    <property type="match status" value="1"/>
</dbReference>
<dbReference type="Gene3D" id="3.90.780.10">
    <property type="entry name" value="5'-Nucleotidase, C-terminal domain"/>
    <property type="match status" value="1"/>
</dbReference>
<dbReference type="EMBL" id="CP076361">
    <property type="protein sequence ID" value="QWK89697.1"/>
    <property type="molecule type" value="Genomic_DNA"/>
</dbReference>
<dbReference type="RefSeq" id="WP_215506018.1">
    <property type="nucleotide sequence ID" value="NZ_CP076361.1"/>
</dbReference>
<dbReference type="Gene3D" id="3.60.21.10">
    <property type="match status" value="1"/>
</dbReference>
<feature type="domain" description="Calcineurin-like phosphoesterase" evidence="12">
    <location>
        <begin position="18"/>
        <end position="259"/>
    </location>
</feature>
<evidence type="ECO:0000256" key="5">
    <source>
        <dbReference type="ARBA" id="ARBA00006654"/>
    </source>
</evidence>
<dbReference type="PANTHER" id="PTHR11575:SF6">
    <property type="entry name" value="2',3'-CYCLIC-NUCLEOTIDE 2'-PHOSPHODIESTERASE_3'-NUCLEOTIDASE"/>
    <property type="match status" value="1"/>
</dbReference>
<dbReference type="PANTHER" id="PTHR11575">
    <property type="entry name" value="5'-NUCLEOTIDASE-RELATED"/>
    <property type="match status" value="1"/>
</dbReference>
<comment type="subcellular location">
    <subcellularLocation>
        <location evidence="4">Cell envelope</location>
    </subcellularLocation>
</comment>
<keyword evidence="7" id="KW-0732">Signal</keyword>
<dbReference type="SUPFAM" id="SSF55816">
    <property type="entry name" value="5'-nucleotidase (syn. UDP-sugar hydrolase), C-terminal domain"/>
    <property type="match status" value="1"/>
</dbReference>
<dbReference type="GO" id="GO:0009166">
    <property type="term" value="P:nucleotide catabolic process"/>
    <property type="evidence" value="ECO:0007669"/>
    <property type="project" value="InterPro"/>
</dbReference>
<keyword evidence="10" id="KW-0511">Multifunctional enzyme</keyword>
<gene>
    <name evidence="14" type="ORF">KM031_12725</name>
</gene>
<dbReference type="GO" id="GO:0008254">
    <property type="term" value="F:3'-nucleotidase activity"/>
    <property type="evidence" value="ECO:0007669"/>
    <property type="project" value="UniProtKB-EC"/>
</dbReference>
<evidence type="ECO:0000256" key="10">
    <source>
        <dbReference type="ARBA" id="ARBA00023268"/>
    </source>
</evidence>
<evidence type="ECO:0000256" key="9">
    <source>
        <dbReference type="ARBA" id="ARBA00022801"/>
    </source>
</evidence>
<evidence type="ECO:0000259" key="13">
    <source>
        <dbReference type="Pfam" id="PF02872"/>
    </source>
</evidence>
<feature type="domain" description="5'-Nucleotidase C-terminal" evidence="13">
    <location>
        <begin position="400"/>
        <end position="544"/>
    </location>
</feature>
<organism evidence="14 15">
    <name type="scientific">Gemmobacter fulvus</name>
    <dbReference type="NCBI Taxonomy" id="2840474"/>
    <lineage>
        <taxon>Bacteria</taxon>
        <taxon>Pseudomonadati</taxon>
        <taxon>Pseudomonadota</taxon>
        <taxon>Alphaproteobacteria</taxon>
        <taxon>Rhodobacterales</taxon>
        <taxon>Paracoccaceae</taxon>
        <taxon>Gemmobacter</taxon>
    </lineage>
</organism>
<reference evidence="14" key="1">
    <citation type="submission" date="2021-06" db="EMBL/GenBank/DDBJ databases">
        <title>Direct submission.</title>
        <authorList>
            <person name="Lee C.-S."/>
            <person name="Jin L."/>
        </authorList>
    </citation>
    <scope>NUCLEOTIDE SEQUENCE</scope>
    <source>
        <strain evidence="14">Con5</strain>
    </source>
</reference>
<dbReference type="Pfam" id="PF02872">
    <property type="entry name" value="5_nucleotid_C"/>
    <property type="match status" value="1"/>
</dbReference>
<comment type="catalytic activity">
    <reaction evidence="1">
        <text>a ribonucleoside 3'-phosphate + H2O = a ribonucleoside + phosphate</text>
        <dbReference type="Rhea" id="RHEA:10144"/>
        <dbReference type="ChEBI" id="CHEBI:13197"/>
        <dbReference type="ChEBI" id="CHEBI:15377"/>
        <dbReference type="ChEBI" id="CHEBI:18254"/>
        <dbReference type="ChEBI" id="CHEBI:43474"/>
        <dbReference type="EC" id="3.1.3.6"/>
    </reaction>
</comment>
<dbReference type="InterPro" id="IPR008334">
    <property type="entry name" value="5'-Nucleotdase_C"/>
</dbReference>
<dbReference type="InterPro" id="IPR029052">
    <property type="entry name" value="Metallo-depent_PP-like"/>
</dbReference>
<dbReference type="InterPro" id="IPR041827">
    <property type="entry name" value="CpdB_N"/>
</dbReference>
<keyword evidence="8 11" id="KW-0547">Nucleotide-binding</keyword>
<evidence type="ECO:0000256" key="4">
    <source>
        <dbReference type="ARBA" id="ARBA00004196"/>
    </source>
</evidence>
<dbReference type="GO" id="GO:0008663">
    <property type="term" value="F:2',3'-cyclic-nucleotide 2'-phosphodiesterase activity"/>
    <property type="evidence" value="ECO:0007669"/>
    <property type="project" value="UniProtKB-EC"/>
</dbReference>
<evidence type="ECO:0000313" key="14">
    <source>
        <dbReference type="EMBL" id="QWK89697.1"/>
    </source>
</evidence>
<evidence type="ECO:0000256" key="7">
    <source>
        <dbReference type="ARBA" id="ARBA00022729"/>
    </source>
</evidence>
<dbReference type="GO" id="GO:0030288">
    <property type="term" value="C:outer membrane-bounded periplasmic space"/>
    <property type="evidence" value="ECO:0007669"/>
    <property type="project" value="TreeGrafter"/>
</dbReference>
<comment type="catalytic activity">
    <reaction evidence="2">
        <text>a nucleoside 2',3'-cyclic phosphate + H2O = a nucleoside 3'-phosphate + H(+)</text>
        <dbReference type="Rhea" id="RHEA:19621"/>
        <dbReference type="ChEBI" id="CHEBI:15377"/>
        <dbReference type="ChEBI" id="CHEBI:15378"/>
        <dbReference type="ChEBI" id="CHEBI:66949"/>
        <dbReference type="ChEBI" id="CHEBI:66954"/>
        <dbReference type="EC" id="3.1.4.16"/>
    </reaction>
</comment>
<dbReference type="CDD" id="cd07410">
    <property type="entry name" value="MPP_CpdB_N"/>
    <property type="match status" value="1"/>
</dbReference>
<proteinExistence type="inferred from homology"/>
<dbReference type="NCBIfam" id="NF006938">
    <property type="entry name" value="PRK09420.1"/>
    <property type="match status" value="1"/>
</dbReference>
<dbReference type="GO" id="GO:0046872">
    <property type="term" value="F:metal ion binding"/>
    <property type="evidence" value="ECO:0007669"/>
    <property type="project" value="UniProtKB-KW"/>
</dbReference>